<accession>A0ABQ4Z7I7</accession>
<keyword evidence="1" id="KW-0479">Metal-binding</keyword>
<dbReference type="InterPro" id="IPR001878">
    <property type="entry name" value="Znf_CCHC"/>
</dbReference>
<dbReference type="Gene3D" id="4.10.60.10">
    <property type="entry name" value="Zinc finger, CCHC-type"/>
    <property type="match status" value="1"/>
</dbReference>
<keyword evidence="4" id="KW-1185">Reference proteome</keyword>
<evidence type="ECO:0000313" key="4">
    <source>
        <dbReference type="Proteomes" id="UP001151760"/>
    </source>
</evidence>
<evidence type="ECO:0000259" key="2">
    <source>
        <dbReference type="PROSITE" id="PS50158"/>
    </source>
</evidence>
<dbReference type="InterPro" id="IPR056924">
    <property type="entry name" value="SH3_Tf2-1"/>
</dbReference>
<proteinExistence type="predicted"/>
<dbReference type="Pfam" id="PF24626">
    <property type="entry name" value="SH3_Tf2-1"/>
    <property type="match status" value="1"/>
</dbReference>
<comment type="caution">
    <text evidence="3">The sequence shown here is derived from an EMBL/GenBank/DDBJ whole genome shotgun (WGS) entry which is preliminary data.</text>
</comment>
<keyword evidence="1" id="KW-0863">Zinc-finger</keyword>
<dbReference type="InterPro" id="IPR043502">
    <property type="entry name" value="DNA/RNA_pol_sf"/>
</dbReference>
<dbReference type="SUPFAM" id="SSF56672">
    <property type="entry name" value="DNA/RNA polymerases"/>
    <property type="match status" value="1"/>
</dbReference>
<dbReference type="Gene3D" id="3.10.10.10">
    <property type="entry name" value="HIV Type 1 Reverse Transcriptase, subunit A, domain 1"/>
    <property type="match status" value="1"/>
</dbReference>
<dbReference type="PANTHER" id="PTHR15503">
    <property type="entry name" value="LDOC1 RELATED"/>
    <property type="match status" value="1"/>
</dbReference>
<dbReference type="GO" id="GO:0003964">
    <property type="term" value="F:RNA-directed DNA polymerase activity"/>
    <property type="evidence" value="ECO:0007669"/>
    <property type="project" value="UniProtKB-KW"/>
</dbReference>
<reference evidence="3" key="2">
    <citation type="submission" date="2022-01" db="EMBL/GenBank/DDBJ databases">
        <authorList>
            <person name="Yamashiro T."/>
            <person name="Shiraishi A."/>
            <person name="Satake H."/>
            <person name="Nakayama K."/>
        </authorList>
    </citation>
    <scope>NUCLEOTIDE SEQUENCE</scope>
</reference>
<keyword evidence="3" id="KW-0808">Transferase</keyword>
<sequence length="404" mass="45785">MKKGKARKELSFGGSRRITRRRYVGGGLCCQQTPPKNEFVNQYPKCTKCYTYHPEGGECRLCFNCQRPGYFARECQAPFKRAAPVNEVRVGNNRKVCYECGGSDHFQYHCPRLNRAPGQAGNPLTLEGNHNNRTNGNQTRGRAYNVNVNAAEASRDPKQNVKSSIVNPSYVIEITDGKKVEVDRIIRGLPPHRQVEFRIDLIPEAMLVAKSPYRLAPSEMQELSGQLQELQDKDFIRHSHSPWGAPMLFVKKKYGYLSEVHFLGHVVKQNGIHVDPSKIEAVKNWKAPTTTSRNPIVFDWTPNGAKKQADKVVVYKREAQAAMDHVIRATRKQGKLAPRYVGPFEILERIGPVAYWLRLSEELSGVHDTFHVSNLKKCLADASLHVPLDEIKVDKTLRFVEEPV</sequence>
<dbReference type="EMBL" id="BQNB010011006">
    <property type="protein sequence ID" value="GJS84833.1"/>
    <property type="molecule type" value="Genomic_DNA"/>
</dbReference>
<keyword evidence="1" id="KW-0862">Zinc</keyword>
<reference evidence="3" key="1">
    <citation type="journal article" date="2022" name="Int. J. Mol. Sci.">
        <title>Draft Genome of Tanacetum Coccineum: Genomic Comparison of Closely Related Tanacetum-Family Plants.</title>
        <authorList>
            <person name="Yamashiro T."/>
            <person name="Shiraishi A."/>
            <person name="Nakayama K."/>
            <person name="Satake H."/>
        </authorList>
    </citation>
    <scope>NUCLEOTIDE SEQUENCE</scope>
</reference>
<name>A0ABQ4Z7I7_9ASTR</name>
<dbReference type="PANTHER" id="PTHR15503:SF42">
    <property type="entry name" value="ZINC FINGER, CCHC-TYPE, RETROTRANSPOSON GAG DOMAIN, ASPARTIC PEPTIDASE DOMAIN PROTEIN-RELATED"/>
    <property type="match status" value="1"/>
</dbReference>
<organism evidence="3 4">
    <name type="scientific">Tanacetum coccineum</name>
    <dbReference type="NCBI Taxonomy" id="301880"/>
    <lineage>
        <taxon>Eukaryota</taxon>
        <taxon>Viridiplantae</taxon>
        <taxon>Streptophyta</taxon>
        <taxon>Embryophyta</taxon>
        <taxon>Tracheophyta</taxon>
        <taxon>Spermatophyta</taxon>
        <taxon>Magnoliopsida</taxon>
        <taxon>eudicotyledons</taxon>
        <taxon>Gunneridae</taxon>
        <taxon>Pentapetalae</taxon>
        <taxon>asterids</taxon>
        <taxon>campanulids</taxon>
        <taxon>Asterales</taxon>
        <taxon>Asteraceae</taxon>
        <taxon>Asteroideae</taxon>
        <taxon>Anthemideae</taxon>
        <taxon>Anthemidinae</taxon>
        <taxon>Tanacetum</taxon>
    </lineage>
</organism>
<dbReference type="InterPro" id="IPR036875">
    <property type="entry name" value="Znf_CCHC_sf"/>
</dbReference>
<dbReference type="SMART" id="SM00343">
    <property type="entry name" value="ZnF_C2HC"/>
    <property type="match status" value="2"/>
</dbReference>
<protein>
    <submittedName>
        <fullName evidence="3">Reverse transcriptase domain-containing protein</fullName>
    </submittedName>
</protein>
<evidence type="ECO:0000313" key="3">
    <source>
        <dbReference type="EMBL" id="GJS84833.1"/>
    </source>
</evidence>
<feature type="domain" description="CCHC-type" evidence="2">
    <location>
        <begin position="62"/>
        <end position="75"/>
    </location>
</feature>
<dbReference type="PROSITE" id="PS50158">
    <property type="entry name" value="ZF_CCHC"/>
    <property type="match status" value="2"/>
</dbReference>
<keyword evidence="3" id="KW-0548">Nucleotidyltransferase</keyword>
<gene>
    <name evidence="3" type="ORF">Tco_0751374</name>
</gene>
<dbReference type="InterPro" id="IPR032567">
    <property type="entry name" value="RTL1-rel"/>
</dbReference>
<keyword evidence="3" id="KW-0695">RNA-directed DNA polymerase</keyword>
<evidence type="ECO:0000256" key="1">
    <source>
        <dbReference type="PROSITE-ProRule" id="PRU00047"/>
    </source>
</evidence>
<dbReference type="SUPFAM" id="SSF57756">
    <property type="entry name" value="Retrovirus zinc finger-like domains"/>
    <property type="match status" value="1"/>
</dbReference>
<dbReference type="Proteomes" id="UP001151760">
    <property type="component" value="Unassembled WGS sequence"/>
</dbReference>
<feature type="domain" description="CCHC-type" evidence="2">
    <location>
        <begin position="97"/>
        <end position="112"/>
    </location>
</feature>